<evidence type="ECO:0000256" key="2">
    <source>
        <dbReference type="ARBA" id="ARBA00022729"/>
    </source>
</evidence>
<accession>A0A3E4IJ24</accession>
<keyword evidence="3" id="KW-0378">Hydrolase</keyword>
<reference evidence="8 9" key="1">
    <citation type="submission" date="2018-08" db="EMBL/GenBank/DDBJ databases">
        <title>A genome reference for cultivated species of the human gut microbiota.</title>
        <authorList>
            <person name="Zou Y."/>
            <person name="Xue W."/>
            <person name="Luo G."/>
        </authorList>
    </citation>
    <scope>NUCLEOTIDE SEQUENCE [LARGE SCALE GENOMIC DNA]</scope>
    <source>
        <strain evidence="6 9">AF31-23</strain>
        <strain evidence="5 8">AF36-16BH</strain>
    </source>
</reference>
<dbReference type="OrthoDB" id="9809261at2"/>
<evidence type="ECO:0000256" key="3">
    <source>
        <dbReference type="ARBA" id="ARBA00022801"/>
    </source>
</evidence>
<gene>
    <name evidence="6" type="ORF">DWZ32_19645</name>
    <name evidence="5" type="ORF">DWZ95_09815</name>
    <name evidence="7" type="ORF">EAJ06_08180</name>
</gene>
<sequence length="117" mass="12838">MSADVNLFKKMALFAGVFDEHITLTIAQESCGDGAAAWRVSETLGEVETLMSTGVNGGAQMIRLSLKLICFYGKSNVLPQKLFIFGGTLTNTPKNHEKNFIGYLRDSAVRPLLRARQ</sequence>
<dbReference type="InterPro" id="IPR054579">
    <property type="entry name" value="GCE-like_dom"/>
</dbReference>
<proteinExistence type="predicted"/>
<dbReference type="RefSeq" id="WP_021968218.1">
    <property type="nucleotide sequence ID" value="NZ_CDQQ01000088.1"/>
</dbReference>
<keyword evidence="10" id="KW-1185">Reference proteome</keyword>
<evidence type="ECO:0000313" key="9">
    <source>
        <dbReference type="Proteomes" id="UP000286003"/>
    </source>
</evidence>
<dbReference type="EMBL" id="QRPE01000009">
    <property type="protein sequence ID" value="RHL93344.1"/>
    <property type="molecule type" value="Genomic_DNA"/>
</dbReference>
<evidence type="ECO:0000313" key="6">
    <source>
        <dbReference type="EMBL" id="RHN03691.1"/>
    </source>
</evidence>
<dbReference type="Proteomes" id="UP000286003">
    <property type="component" value="Unassembled WGS sequence"/>
</dbReference>
<dbReference type="GO" id="GO:0052689">
    <property type="term" value="F:carboxylic ester hydrolase activity"/>
    <property type="evidence" value="ECO:0007669"/>
    <property type="project" value="UniProtKB-KW"/>
</dbReference>
<evidence type="ECO:0000313" key="8">
    <source>
        <dbReference type="Proteomes" id="UP000285013"/>
    </source>
</evidence>
<keyword evidence="2" id="KW-0732">Signal</keyword>
<dbReference type="AlphaFoldDB" id="A0A3E4IJ24"/>
<organism evidence="5 8">
    <name type="scientific">Bacteroides intestinalis</name>
    <dbReference type="NCBI Taxonomy" id="329854"/>
    <lineage>
        <taxon>Bacteria</taxon>
        <taxon>Pseudomonadati</taxon>
        <taxon>Bacteroidota</taxon>
        <taxon>Bacteroidia</taxon>
        <taxon>Bacteroidales</taxon>
        <taxon>Bacteroidaceae</taxon>
        <taxon>Bacteroides</taxon>
    </lineage>
</organism>
<evidence type="ECO:0000259" key="4">
    <source>
        <dbReference type="Pfam" id="PF22244"/>
    </source>
</evidence>
<evidence type="ECO:0000313" key="5">
    <source>
        <dbReference type="EMBL" id="RHL93344.1"/>
    </source>
</evidence>
<feature type="domain" description="4-O-methyl-glucuronoyl methylesterase-like" evidence="4">
    <location>
        <begin position="10"/>
        <end position="79"/>
    </location>
</feature>
<dbReference type="Gene3D" id="3.40.50.1820">
    <property type="entry name" value="alpha/beta hydrolase"/>
    <property type="match status" value="1"/>
</dbReference>
<dbReference type="EMBL" id="RCXO01000008">
    <property type="protein sequence ID" value="RYT80985.1"/>
    <property type="molecule type" value="Genomic_DNA"/>
</dbReference>
<evidence type="ECO:0000256" key="1">
    <source>
        <dbReference type="ARBA" id="ARBA00022487"/>
    </source>
</evidence>
<dbReference type="InterPro" id="IPR029058">
    <property type="entry name" value="AB_hydrolase_fold"/>
</dbReference>
<dbReference type="Proteomes" id="UP000291191">
    <property type="component" value="Unassembled WGS sequence"/>
</dbReference>
<name>A0A3E4IJ24_9BACE</name>
<dbReference type="Proteomes" id="UP000285013">
    <property type="component" value="Unassembled WGS sequence"/>
</dbReference>
<dbReference type="Pfam" id="PF22244">
    <property type="entry name" value="GCE_fung"/>
    <property type="match status" value="1"/>
</dbReference>
<evidence type="ECO:0000313" key="7">
    <source>
        <dbReference type="EMBL" id="RYT80985.1"/>
    </source>
</evidence>
<keyword evidence="1" id="KW-0719">Serine esterase</keyword>
<evidence type="ECO:0000313" key="10">
    <source>
        <dbReference type="Proteomes" id="UP000291191"/>
    </source>
</evidence>
<reference evidence="7 10" key="2">
    <citation type="journal article" date="2019" name="Science, e1252229">
        <title>Invertible promoters mediate bacterial phase variation, antibiotic resistance, and host adaptation in the gut.</title>
        <authorList>
            <person name="Jiang X."/>
            <person name="Hall A.B."/>
            <person name="Arthur T.D."/>
            <person name="Plichta D.R."/>
            <person name="Covington C.T."/>
            <person name="Poyet M."/>
            <person name="Crothers J."/>
            <person name="Moses P.L."/>
            <person name="Tolonen A.C."/>
            <person name="Vlamakis H."/>
            <person name="Alm E.J."/>
            <person name="Xavier R.J."/>
        </authorList>
    </citation>
    <scope>NUCLEOTIDE SEQUENCE [LARGE SCALE GENOMIC DNA]</scope>
    <source>
        <strain evidence="10">bf_0095</strain>
        <strain evidence="7">Bf_0095</strain>
    </source>
</reference>
<protein>
    <recommendedName>
        <fullName evidence="4">4-O-methyl-glucuronoyl methylesterase-like domain-containing protein</fullName>
    </recommendedName>
</protein>
<dbReference type="GeneID" id="26158235"/>
<comment type="caution">
    <text evidence="5">The sequence shown here is derived from an EMBL/GenBank/DDBJ whole genome shotgun (WGS) entry which is preliminary data.</text>
</comment>
<dbReference type="EMBL" id="QRQM01000028">
    <property type="protein sequence ID" value="RHN03691.1"/>
    <property type="molecule type" value="Genomic_DNA"/>
</dbReference>